<sequence>MQTYPPLANQPENRLNDKAPNVQEMAQTHSNDQPQPNFETVLSYRNLPPPSHTPFQAPTVLLQISEAQQRNKLKQALIIPQSVMNQEKSNPPIQAQSPAPKSSSPSTSTMSKDPDYQVPIQTGAKVRKSTTPARNLRSQSSLNSKKPLAEILKDKVKEIKSKSTRRIQTPAKKRGRPKQHKSESPTPNPDSQAIENTIAQNKKQMITDKDEIEISDTTDNNINNNKQDTDYQQEEDESDEEDERELIGRKMKLSKELNSIISDKQAHERFEQSRAQSQLKRIKFNSALERQDREHLKGLRPINKPLIVNSFTGIEVVSAGLAESIQEMNQNITSSPQKRGKKSTLSASQLSSPAPNLGGTSGSHPAATLQATLTPKS</sequence>
<evidence type="ECO:0000313" key="2">
    <source>
        <dbReference type="EMBL" id="KAA6367038.1"/>
    </source>
</evidence>
<proteinExistence type="predicted"/>
<feature type="compositionally biased region" description="Low complexity" evidence="1">
    <location>
        <begin position="217"/>
        <end position="226"/>
    </location>
</feature>
<accession>A0A5J4U9I6</accession>
<feature type="compositionally biased region" description="Polar residues" evidence="1">
    <location>
        <begin position="24"/>
        <end position="40"/>
    </location>
</feature>
<feature type="compositionally biased region" description="Polar residues" evidence="1">
    <location>
        <begin position="329"/>
        <end position="354"/>
    </location>
</feature>
<feature type="compositionally biased region" description="Basic and acidic residues" evidence="1">
    <location>
        <begin position="147"/>
        <end position="161"/>
    </location>
</feature>
<evidence type="ECO:0000313" key="3">
    <source>
        <dbReference type="Proteomes" id="UP000324800"/>
    </source>
</evidence>
<comment type="caution">
    <text evidence="2">The sequence shown here is derived from an EMBL/GenBank/DDBJ whole genome shotgun (WGS) entry which is preliminary data.</text>
</comment>
<feature type="compositionally biased region" description="Polar residues" evidence="1">
    <location>
        <begin position="189"/>
        <end position="204"/>
    </location>
</feature>
<dbReference type="AlphaFoldDB" id="A0A5J4U9I6"/>
<dbReference type="Proteomes" id="UP000324800">
    <property type="component" value="Unassembled WGS sequence"/>
</dbReference>
<feature type="compositionally biased region" description="Low complexity" evidence="1">
    <location>
        <begin position="91"/>
        <end position="111"/>
    </location>
</feature>
<name>A0A5J4U9I6_9EUKA</name>
<protein>
    <submittedName>
        <fullName evidence="2">Uncharacterized protein</fullName>
    </submittedName>
</protein>
<feature type="region of interest" description="Disordered" evidence="1">
    <location>
        <begin position="78"/>
        <end position="246"/>
    </location>
</feature>
<feature type="compositionally biased region" description="Polar residues" evidence="1">
    <location>
        <begin position="129"/>
        <end position="144"/>
    </location>
</feature>
<reference evidence="2 3" key="1">
    <citation type="submission" date="2019-03" db="EMBL/GenBank/DDBJ databases">
        <title>Single cell metagenomics reveals metabolic interactions within the superorganism composed of flagellate Streblomastix strix and complex community of Bacteroidetes bacteria on its surface.</title>
        <authorList>
            <person name="Treitli S.C."/>
            <person name="Kolisko M."/>
            <person name="Husnik F."/>
            <person name="Keeling P."/>
            <person name="Hampl V."/>
        </authorList>
    </citation>
    <scope>NUCLEOTIDE SEQUENCE [LARGE SCALE GENOMIC DNA]</scope>
    <source>
        <strain evidence="2">ST1C</strain>
    </source>
</reference>
<gene>
    <name evidence="2" type="ORF">EZS28_037435</name>
</gene>
<organism evidence="2 3">
    <name type="scientific">Streblomastix strix</name>
    <dbReference type="NCBI Taxonomy" id="222440"/>
    <lineage>
        <taxon>Eukaryota</taxon>
        <taxon>Metamonada</taxon>
        <taxon>Preaxostyla</taxon>
        <taxon>Oxymonadida</taxon>
        <taxon>Streblomastigidae</taxon>
        <taxon>Streblomastix</taxon>
    </lineage>
</organism>
<evidence type="ECO:0000256" key="1">
    <source>
        <dbReference type="SAM" id="MobiDB-lite"/>
    </source>
</evidence>
<feature type="region of interest" description="Disordered" evidence="1">
    <location>
        <begin position="1"/>
        <end position="55"/>
    </location>
</feature>
<feature type="region of interest" description="Disordered" evidence="1">
    <location>
        <begin position="329"/>
        <end position="377"/>
    </location>
</feature>
<feature type="compositionally biased region" description="Acidic residues" evidence="1">
    <location>
        <begin position="231"/>
        <end position="244"/>
    </location>
</feature>
<dbReference type="EMBL" id="SNRW01018751">
    <property type="protein sequence ID" value="KAA6367038.1"/>
    <property type="molecule type" value="Genomic_DNA"/>
</dbReference>